<evidence type="ECO:0000313" key="1">
    <source>
        <dbReference type="EMBL" id="KAI0046012.1"/>
    </source>
</evidence>
<reference evidence="1" key="1">
    <citation type="submission" date="2021-02" db="EMBL/GenBank/DDBJ databases">
        <authorList>
            <consortium name="DOE Joint Genome Institute"/>
            <person name="Ahrendt S."/>
            <person name="Looney B.P."/>
            <person name="Miyauchi S."/>
            <person name="Morin E."/>
            <person name="Drula E."/>
            <person name="Courty P.E."/>
            <person name="Chicoki N."/>
            <person name="Fauchery L."/>
            <person name="Kohler A."/>
            <person name="Kuo A."/>
            <person name="Labutti K."/>
            <person name="Pangilinan J."/>
            <person name="Lipzen A."/>
            <person name="Riley R."/>
            <person name="Andreopoulos W."/>
            <person name="He G."/>
            <person name="Johnson J."/>
            <person name="Barry K.W."/>
            <person name="Grigoriev I.V."/>
            <person name="Nagy L."/>
            <person name="Hibbett D."/>
            <person name="Henrissat B."/>
            <person name="Matheny P.B."/>
            <person name="Labbe J."/>
            <person name="Martin F."/>
        </authorList>
    </citation>
    <scope>NUCLEOTIDE SEQUENCE</scope>
    <source>
        <strain evidence="1">FP105234-sp</strain>
    </source>
</reference>
<proteinExistence type="predicted"/>
<dbReference type="EMBL" id="MU275936">
    <property type="protein sequence ID" value="KAI0046012.1"/>
    <property type="molecule type" value="Genomic_DNA"/>
</dbReference>
<keyword evidence="2" id="KW-1185">Reference proteome</keyword>
<dbReference type="Proteomes" id="UP000814033">
    <property type="component" value="Unassembled WGS sequence"/>
</dbReference>
<reference evidence="1" key="2">
    <citation type="journal article" date="2022" name="New Phytol.">
        <title>Evolutionary transition to the ectomycorrhizal habit in the genomes of a hyperdiverse lineage of mushroom-forming fungi.</title>
        <authorList>
            <person name="Looney B."/>
            <person name="Miyauchi S."/>
            <person name="Morin E."/>
            <person name="Drula E."/>
            <person name="Courty P.E."/>
            <person name="Kohler A."/>
            <person name="Kuo A."/>
            <person name="LaButti K."/>
            <person name="Pangilinan J."/>
            <person name="Lipzen A."/>
            <person name="Riley R."/>
            <person name="Andreopoulos W."/>
            <person name="He G."/>
            <person name="Johnson J."/>
            <person name="Nolan M."/>
            <person name="Tritt A."/>
            <person name="Barry K.W."/>
            <person name="Grigoriev I.V."/>
            <person name="Nagy L.G."/>
            <person name="Hibbett D."/>
            <person name="Henrissat B."/>
            <person name="Matheny P.B."/>
            <person name="Labbe J."/>
            <person name="Martin F.M."/>
        </authorList>
    </citation>
    <scope>NUCLEOTIDE SEQUENCE</scope>
    <source>
        <strain evidence="1">FP105234-sp</strain>
    </source>
</reference>
<evidence type="ECO:0000313" key="2">
    <source>
        <dbReference type="Proteomes" id="UP000814033"/>
    </source>
</evidence>
<organism evidence="1 2">
    <name type="scientific">Auriscalpium vulgare</name>
    <dbReference type="NCBI Taxonomy" id="40419"/>
    <lineage>
        <taxon>Eukaryota</taxon>
        <taxon>Fungi</taxon>
        <taxon>Dikarya</taxon>
        <taxon>Basidiomycota</taxon>
        <taxon>Agaricomycotina</taxon>
        <taxon>Agaricomycetes</taxon>
        <taxon>Russulales</taxon>
        <taxon>Auriscalpiaceae</taxon>
        <taxon>Auriscalpium</taxon>
    </lineage>
</organism>
<accession>A0ACB8RQD1</accession>
<comment type="caution">
    <text evidence="1">The sequence shown here is derived from an EMBL/GenBank/DDBJ whole genome shotgun (WGS) entry which is preliminary data.</text>
</comment>
<name>A0ACB8RQD1_9AGAM</name>
<protein>
    <submittedName>
        <fullName evidence="1">WD40 repeat-like protein</fullName>
    </submittedName>
</protein>
<gene>
    <name evidence="1" type="ORF">FA95DRAFT_1671909</name>
</gene>
<sequence length="504" mass="54591">MPLQEVIVCASVPPSQGGSGAITIHDIQTGSSLASFKQTNASTHCMDVINTRARQGGLLLAAQPDKSILNVYNFQKDQIALKIVLPERMSCLAVDREGLYCAGGTAAGRIYFWEIASGILYNSWEAHYRQVSVLRFTPDGSALLSGSEDSAVSVWSVSRLLQDEVQTEIPEAYANLSDHTLPITDITCGFGPFPSCRALTASVDHSVKLWDLSSKSLLTSFTFPHAISCVAWDVTERMFFAASSEGSIHQVNLFKSRIDKTGGRVIEAVGGAGVSDIIRIGDEDPKEARKRLISVGEPITTLTISLTSSLLLAGTETGLVNIYDVPSHQLLRSISSHAGTRITHLVTLLKPPDLVGHVQLSLRAGGEGDLGIPVRPIVPFQRLRETKVRDAHEVSMMLPAQPKATPESLTLYSPEELLQDYGLFVQPAGDQEAAPAEALQSRVSELEDEVRRLREHLGRAKGVNDVMWETMVQKLLAQGTAKGDGDEVDADANGRTRKKGKTRS</sequence>